<feature type="transmembrane region" description="Helical" evidence="8">
    <location>
        <begin position="473"/>
        <end position="493"/>
    </location>
</feature>
<dbReference type="InterPro" id="IPR013087">
    <property type="entry name" value="Znf_C2H2_type"/>
</dbReference>
<evidence type="ECO:0000256" key="2">
    <source>
        <dbReference type="ARBA" id="ARBA00022692"/>
    </source>
</evidence>
<evidence type="ECO:0000256" key="3">
    <source>
        <dbReference type="ARBA" id="ARBA00022737"/>
    </source>
</evidence>
<dbReference type="AlphaFoldDB" id="A0A6P8G6Z0"/>
<feature type="repeat" description="ANK" evidence="7">
    <location>
        <begin position="40"/>
        <end position="72"/>
    </location>
</feature>
<dbReference type="PROSITE" id="PS50297">
    <property type="entry name" value="ANK_REP_REGION"/>
    <property type="match status" value="2"/>
</dbReference>
<dbReference type="PANTHER" id="PTHR24161:SF118">
    <property type="entry name" value="PALMITOYLTRANSFERASE"/>
    <property type="match status" value="1"/>
</dbReference>
<dbReference type="Pfam" id="PF00023">
    <property type="entry name" value="Ank"/>
    <property type="match status" value="1"/>
</dbReference>
<evidence type="ECO:0000256" key="6">
    <source>
        <dbReference type="ARBA" id="ARBA00023136"/>
    </source>
</evidence>
<dbReference type="GeneID" id="105904376"/>
<feature type="transmembrane region" description="Helical" evidence="8">
    <location>
        <begin position="335"/>
        <end position="355"/>
    </location>
</feature>
<protein>
    <recommendedName>
        <fullName evidence="8">Palmitoyltransferase</fullName>
        <ecNumber evidence="8">2.3.1.225</ecNumber>
    </recommendedName>
</protein>
<organism evidence="10 11">
    <name type="scientific">Clupea harengus</name>
    <name type="common">Atlantic herring</name>
    <dbReference type="NCBI Taxonomy" id="7950"/>
    <lineage>
        <taxon>Eukaryota</taxon>
        <taxon>Metazoa</taxon>
        <taxon>Chordata</taxon>
        <taxon>Craniata</taxon>
        <taxon>Vertebrata</taxon>
        <taxon>Euteleostomi</taxon>
        <taxon>Actinopterygii</taxon>
        <taxon>Neopterygii</taxon>
        <taxon>Teleostei</taxon>
        <taxon>Clupei</taxon>
        <taxon>Clupeiformes</taxon>
        <taxon>Clupeoidei</taxon>
        <taxon>Clupeidae</taxon>
        <taxon>Clupea</taxon>
    </lineage>
</organism>
<proteinExistence type="inferred from homology"/>
<dbReference type="PANTHER" id="PTHR24161">
    <property type="entry name" value="ANK_REP_REGION DOMAIN-CONTAINING PROTEIN-RELATED"/>
    <property type="match status" value="1"/>
</dbReference>
<evidence type="ECO:0000256" key="7">
    <source>
        <dbReference type="PROSITE-ProRule" id="PRU00023"/>
    </source>
</evidence>
<dbReference type="Pfam" id="PF01529">
    <property type="entry name" value="DHHC"/>
    <property type="match status" value="1"/>
</dbReference>
<dbReference type="RefSeq" id="XP_031435253.1">
    <property type="nucleotide sequence ID" value="XM_031579393.2"/>
</dbReference>
<comment type="catalytic activity">
    <reaction evidence="8">
        <text>L-cysteinyl-[protein] + hexadecanoyl-CoA = S-hexadecanoyl-L-cysteinyl-[protein] + CoA</text>
        <dbReference type="Rhea" id="RHEA:36683"/>
        <dbReference type="Rhea" id="RHEA-COMP:10131"/>
        <dbReference type="Rhea" id="RHEA-COMP:11032"/>
        <dbReference type="ChEBI" id="CHEBI:29950"/>
        <dbReference type="ChEBI" id="CHEBI:57287"/>
        <dbReference type="ChEBI" id="CHEBI:57379"/>
        <dbReference type="ChEBI" id="CHEBI:74151"/>
        <dbReference type="EC" id="2.3.1.225"/>
    </reaction>
</comment>
<dbReference type="Pfam" id="PF12796">
    <property type="entry name" value="Ank_2"/>
    <property type="match status" value="2"/>
</dbReference>
<evidence type="ECO:0000313" key="11">
    <source>
        <dbReference type="RefSeq" id="XP_031435253.1"/>
    </source>
</evidence>
<dbReference type="EC" id="2.3.1.225" evidence="8"/>
<dbReference type="SMART" id="SM00248">
    <property type="entry name" value="ANK"/>
    <property type="match status" value="5"/>
</dbReference>
<feature type="domain" description="C2H2-type" evidence="9">
    <location>
        <begin position="187"/>
        <end position="208"/>
    </location>
</feature>
<sequence length="545" mass="61352">MEPVTAGESGILEAVQRADLEQCARFIQLDRSVLKQKGWGGFTALHFSTLHGNRAVAELLLDSGADPNLPCDAGQTPFHFACRHGNVHIMHKMLQCGVDLHIRDHQGKTAMHYAACGGNVISMQYLAETGMFRFSDTDQFLLTPLHLSASIGSVDMVRYLLRDNRCASETADHQGATALHMGAERGCGEVCWVLLQNAGLRLLHVKTHTGHTPLDLCNRGNSYRHQQLSKLLSKYISRPAEQMPRDSYVVYYWTLLLPSLSGAVVLIIATVMGEYGGVVCGLLFPLLARSTLTQYHRISSYQRFPNPVYLGTLSAGILHSFVCLFYKILPSLWPFPVLLHVCVLHCSGLLLLLFWKVLWRDPGCMGPPDSDTRYSSISDLLEHRQNPQRFCTSCELFQVESSKHCRLCDVCVLDYDHHCLFLNRCVGRGNHRLFLLFLVAMVMAHILFLTAGGLYLWPRLSAESVSTVIGREAWVVVLCVMNALTLAWELWLLSEQFQVVSVGTTTYFRRLPGAELSRAERWRNFLFFLIEGRSCRPERGNTYMV</sequence>
<dbReference type="PROSITE" id="PS00028">
    <property type="entry name" value="ZINC_FINGER_C2H2_1"/>
    <property type="match status" value="1"/>
</dbReference>
<dbReference type="InterPro" id="IPR036770">
    <property type="entry name" value="Ankyrin_rpt-contain_sf"/>
</dbReference>
<dbReference type="InterPro" id="IPR001594">
    <property type="entry name" value="Palmitoyltrfase_DHHC"/>
</dbReference>
<keyword evidence="4 8" id="KW-1133">Transmembrane helix</keyword>
<feature type="transmembrane region" description="Helical" evidence="8">
    <location>
        <begin position="307"/>
        <end position="329"/>
    </location>
</feature>
<comment type="domain">
    <text evidence="8">The DHHC domain is required for palmitoyltransferase activity.</text>
</comment>
<evidence type="ECO:0000256" key="8">
    <source>
        <dbReference type="RuleBase" id="RU079119"/>
    </source>
</evidence>
<feature type="repeat" description="ANK" evidence="7">
    <location>
        <begin position="73"/>
        <end position="105"/>
    </location>
</feature>
<keyword evidence="3" id="KW-0677">Repeat</keyword>
<evidence type="ECO:0000256" key="5">
    <source>
        <dbReference type="ARBA" id="ARBA00023043"/>
    </source>
</evidence>
<dbReference type="GO" id="GO:0016020">
    <property type="term" value="C:membrane"/>
    <property type="evidence" value="ECO:0007669"/>
    <property type="project" value="UniProtKB-SubCell"/>
</dbReference>
<keyword evidence="10" id="KW-1185">Reference proteome</keyword>
<gene>
    <name evidence="11" type="primary">si:ch211-223a10.1</name>
</gene>
<dbReference type="InterPro" id="IPR002110">
    <property type="entry name" value="Ankyrin_rpt"/>
</dbReference>
<dbReference type="PROSITE" id="PS50216">
    <property type="entry name" value="DHHC"/>
    <property type="match status" value="1"/>
</dbReference>
<keyword evidence="8" id="KW-0012">Acyltransferase</keyword>
<evidence type="ECO:0000256" key="4">
    <source>
        <dbReference type="ARBA" id="ARBA00022989"/>
    </source>
</evidence>
<dbReference type="Proteomes" id="UP000515152">
    <property type="component" value="Chromosome 13"/>
</dbReference>
<dbReference type="Gene3D" id="1.25.40.20">
    <property type="entry name" value="Ankyrin repeat-containing domain"/>
    <property type="match status" value="2"/>
</dbReference>
<reference evidence="11" key="1">
    <citation type="submission" date="2025-08" db="UniProtKB">
        <authorList>
            <consortium name="RefSeq"/>
        </authorList>
    </citation>
    <scope>IDENTIFICATION</scope>
</reference>
<dbReference type="GO" id="GO:0019706">
    <property type="term" value="F:protein-cysteine S-palmitoyltransferase activity"/>
    <property type="evidence" value="ECO:0007669"/>
    <property type="project" value="UniProtKB-EC"/>
</dbReference>
<name>A0A6P8G6Z0_CLUHA</name>
<dbReference type="PROSITE" id="PS50088">
    <property type="entry name" value="ANK_REPEAT"/>
    <property type="match status" value="2"/>
</dbReference>
<dbReference type="SUPFAM" id="SSF48403">
    <property type="entry name" value="Ankyrin repeat"/>
    <property type="match status" value="1"/>
</dbReference>
<dbReference type="KEGG" id="char:105904376"/>
<accession>A0A6P8G6Z0</accession>
<keyword evidence="2 8" id="KW-0812">Transmembrane</keyword>
<keyword evidence="8" id="KW-0808">Transferase</keyword>
<feature type="transmembrane region" description="Helical" evidence="8">
    <location>
        <begin position="275"/>
        <end position="295"/>
    </location>
</feature>
<comment type="similarity">
    <text evidence="8">Belongs to the DHHC palmitoyltransferase family.</text>
</comment>
<keyword evidence="5 7" id="KW-0040">ANK repeat</keyword>
<evidence type="ECO:0000313" key="10">
    <source>
        <dbReference type="Proteomes" id="UP000515152"/>
    </source>
</evidence>
<feature type="transmembrane region" description="Helical" evidence="8">
    <location>
        <begin position="433"/>
        <end position="457"/>
    </location>
</feature>
<evidence type="ECO:0000256" key="1">
    <source>
        <dbReference type="ARBA" id="ARBA00004141"/>
    </source>
</evidence>
<dbReference type="OrthoDB" id="194358at2759"/>
<evidence type="ECO:0000259" key="9">
    <source>
        <dbReference type="PROSITE" id="PS00028"/>
    </source>
</evidence>
<keyword evidence="6 8" id="KW-0472">Membrane</keyword>
<comment type="subcellular location">
    <subcellularLocation>
        <location evidence="1">Membrane</location>
        <topology evidence="1">Multi-pass membrane protein</topology>
    </subcellularLocation>
</comment>